<reference evidence="1" key="1">
    <citation type="submission" date="2022-01" db="EMBL/GenBank/DDBJ databases">
        <title>Colwellia maritima, isolated from seawater.</title>
        <authorList>
            <person name="Kristyanto S."/>
            <person name="Jung J."/>
            <person name="Jeon C.O."/>
        </authorList>
    </citation>
    <scope>NUCLEOTIDE SEQUENCE</scope>
    <source>
        <strain evidence="1">MSW7</strain>
    </source>
</reference>
<dbReference type="RefSeq" id="WP_242283471.1">
    <property type="nucleotide sequence ID" value="NZ_JAKKSL010000001.1"/>
</dbReference>
<dbReference type="Proteomes" id="UP001139646">
    <property type="component" value="Unassembled WGS sequence"/>
</dbReference>
<name>A0ABS9WXI0_9GAMM</name>
<protein>
    <submittedName>
        <fullName evidence="1">Uncharacterized protein</fullName>
    </submittedName>
</protein>
<accession>A0ABS9WXI0</accession>
<comment type="caution">
    <text evidence="1">The sequence shown here is derived from an EMBL/GenBank/DDBJ whole genome shotgun (WGS) entry which is preliminary data.</text>
</comment>
<keyword evidence="2" id="KW-1185">Reference proteome</keyword>
<sequence length="163" mass="18882">MDNELKENVSSLKRGEQLVTTYQKKKISKTPPYITVGNGLSTTKFSEEVVVDAFKVFSELSKAQQDLFVDLKDILVAQSMHNHYNKRKVENPNLIILDRSRSNLVHQNIKTKMSQNRNRKMLETKGILKQIKPGIYMLNPYIFIPHNDFQEVVSIWKELSSKS</sequence>
<dbReference type="EMBL" id="JAKKSL010000001">
    <property type="protein sequence ID" value="MCI2282616.1"/>
    <property type="molecule type" value="Genomic_DNA"/>
</dbReference>
<proteinExistence type="predicted"/>
<evidence type="ECO:0000313" key="1">
    <source>
        <dbReference type="EMBL" id="MCI2282616.1"/>
    </source>
</evidence>
<gene>
    <name evidence="1" type="ORF">L3081_03360</name>
</gene>
<organism evidence="1 2">
    <name type="scientific">Colwellia maritima</name>
    <dbReference type="NCBI Taxonomy" id="2912588"/>
    <lineage>
        <taxon>Bacteria</taxon>
        <taxon>Pseudomonadati</taxon>
        <taxon>Pseudomonadota</taxon>
        <taxon>Gammaproteobacteria</taxon>
        <taxon>Alteromonadales</taxon>
        <taxon>Colwelliaceae</taxon>
        <taxon>Colwellia</taxon>
    </lineage>
</organism>
<evidence type="ECO:0000313" key="2">
    <source>
        <dbReference type="Proteomes" id="UP001139646"/>
    </source>
</evidence>